<sequence length="129" mass="14478">MWQEFKEFAFKGNVIDLAIGVVIGAAFGGIVTSFVENIITPLIGMLMGGIDFTGLKITIDDAEVLYGNFIQSFVDFLIVAFAIFLAIRFISKFKHKEEVEEEEEEIDAQAQLLTEIRDLLKEQNQKNIG</sequence>
<evidence type="ECO:0000256" key="6">
    <source>
        <dbReference type="ARBA" id="ARBA00022989"/>
    </source>
</evidence>
<comment type="function">
    <text evidence="10">Channel that opens in response to stretch forces in the membrane lipid bilayer. May participate in the regulation of osmotic pressure changes within the cell.</text>
</comment>
<dbReference type="InterPro" id="IPR001185">
    <property type="entry name" value="MS_channel"/>
</dbReference>
<dbReference type="GO" id="GO:0008381">
    <property type="term" value="F:mechanosensitive monoatomic ion channel activity"/>
    <property type="evidence" value="ECO:0007669"/>
    <property type="project" value="UniProtKB-UniRule"/>
</dbReference>
<feature type="transmembrane region" description="Helical" evidence="10">
    <location>
        <begin position="65"/>
        <end position="87"/>
    </location>
</feature>
<dbReference type="PANTHER" id="PTHR30266:SF2">
    <property type="entry name" value="LARGE-CONDUCTANCE MECHANOSENSITIVE CHANNEL"/>
    <property type="match status" value="1"/>
</dbReference>
<feature type="transmembrane region" description="Helical" evidence="10">
    <location>
        <begin position="14"/>
        <end position="35"/>
    </location>
</feature>
<dbReference type="InterPro" id="IPR036019">
    <property type="entry name" value="MscL_channel"/>
</dbReference>
<keyword evidence="11" id="KW-0175">Coiled coil</keyword>
<dbReference type="AlphaFoldDB" id="A0A345PEW3"/>
<dbReference type="RefSeq" id="WP_114915838.1">
    <property type="nucleotide sequence ID" value="NZ_CP024848.1"/>
</dbReference>
<accession>A0A345PEW3</accession>
<keyword evidence="6 10" id="KW-1133">Transmembrane helix</keyword>
<comment type="subcellular location">
    <subcellularLocation>
        <location evidence="1 10">Cell membrane</location>
        <topology evidence="1 10">Multi-pass membrane protein</topology>
    </subcellularLocation>
</comment>
<dbReference type="Pfam" id="PF01741">
    <property type="entry name" value="MscL"/>
    <property type="match status" value="1"/>
</dbReference>
<name>A0A345PEW3_9BACI</name>
<keyword evidence="7 10" id="KW-0406">Ion transport</keyword>
<dbReference type="PRINTS" id="PR01264">
    <property type="entry name" value="MECHCHANNEL"/>
</dbReference>
<keyword evidence="3 10" id="KW-0813">Transport</keyword>
<keyword evidence="5 10" id="KW-0812">Transmembrane</keyword>
<dbReference type="Proteomes" id="UP000253908">
    <property type="component" value="Chromosome"/>
</dbReference>
<evidence type="ECO:0000256" key="3">
    <source>
        <dbReference type="ARBA" id="ARBA00022448"/>
    </source>
</evidence>
<dbReference type="Gene3D" id="1.10.1200.120">
    <property type="entry name" value="Large-conductance mechanosensitive channel, MscL, domain 1"/>
    <property type="match status" value="1"/>
</dbReference>
<protein>
    <recommendedName>
        <fullName evidence="10">Large-conductance mechanosensitive channel</fullName>
    </recommendedName>
</protein>
<keyword evidence="8 10" id="KW-0472">Membrane</keyword>
<evidence type="ECO:0000256" key="5">
    <source>
        <dbReference type="ARBA" id="ARBA00022692"/>
    </source>
</evidence>
<comment type="similarity">
    <text evidence="2 10">Belongs to the MscL family.</text>
</comment>
<evidence type="ECO:0000256" key="10">
    <source>
        <dbReference type="HAMAP-Rule" id="MF_00115"/>
    </source>
</evidence>
<dbReference type="InterPro" id="IPR019823">
    <property type="entry name" value="Mechanosensitive_channel_CS"/>
</dbReference>
<evidence type="ECO:0000313" key="13">
    <source>
        <dbReference type="Proteomes" id="UP000253908"/>
    </source>
</evidence>
<comment type="subunit">
    <text evidence="10">Homopentamer.</text>
</comment>
<dbReference type="PANTHER" id="PTHR30266">
    <property type="entry name" value="MECHANOSENSITIVE CHANNEL MSCL"/>
    <property type="match status" value="1"/>
</dbReference>
<evidence type="ECO:0000256" key="1">
    <source>
        <dbReference type="ARBA" id="ARBA00004651"/>
    </source>
</evidence>
<organism evidence="12 13">
    <name type="scientific">Oceanobacillus zhaokaii</name>
    <dbReference type="NCBI Taxonomy" id="2052660"/>
    <lineage>
        <taxon>Bacteria</taxon>
        <taxon>Bacillati</taxon>
        <taxon>Bacillota</taxon>
        <taxon>Bacilli</taxon>
        <taxon>Bacillales</taxon>
        <taxon>Bacillaceae</taxon>
        <taxon>Oceanobacillus</taxon>
    </lineage>
</organism>
<evidence type="ECO:0000313" key="12">
    <source>
        <dbReference type="EMBL" id="AXI08543.1"/>
    </source>
</evidence>
<evidence type="ECO:0000256" key="2">
    <source>
        <dbReference type="ARBA" id="ARBA00007254"/>
    </source>
</evidence>
<evidence type="ECO:0000256" key="4">
    <source>
        <dbReference type="ARBA" id="ARBA00022475"/>
    </source>
</evidence>
<dbReference type="KEGG" id="ocn:CUC15_06250"/>
<dbReference type="NCBIfam" id="NF001843">
    <property type="entry name" value="PRK00567.1-4"/>
    <property type="match status" value="1"/>
</dbReference>
<gene>
    <name evidence="10" type="primary">mscL</name>
    <name evidence="12" type="ORF">CUC15_06250</name>
</gene>
<dbReference type="OrthoDB" id="9810350at2"/>
<dbReference type="InterPro" id="IPR037673">
    <property type="entry name" value="MSC/AndL"/>
</dbReference>
<dbReference type="PROSITE" id="PS01327">
    <property type="entry name" value="MSCL"/>
    <property type="match status" value="1"/>
</dbReference>
<keyword evidence="13" id="KW-1185">Reference proteome</keyword>
<feature type="coiled-coil region" evidence="11">
    <location>
        <begin position="92"/>
        <end position="119"/>
    </location>
</feature>
<dbReference type="HAMAP" id="MF_00115">
    <property type="entry name" value="MscL"/>
    <property type="match status" value="1"/>
</dbReference>
<evidence type="ECO:0000256" key="7">
    <source>
        <dbReference type="ARBA" id="ARBA00023065"/>
    </source>
</evidence>
<keyword evidence="4 10" id="KW-1003">Cell membrane</keyword>
<evidence type="ECO:0000256" key="8">
    <source>
        <dbReference type="ARBA" id="ARBA00023136"/>
    </source>
</evidence>
<keyword evidence="9 10" id="KW-0407">Ion channel</keyword>
<evidence type="ECO:0000256" key="11">
    <source>
        <dbReference type="SAM" id="Coils"/>
    </source>
</evidence>
<dbReference type="NCBIfam" id="NF010560">
    <property type="entry name" value="PRK13955.1"/>
    <property type="match status" value="1"/>
</dbReference>
<dbReference type="EMBL" id="CP024848">
    <property type="protein sequence ID" value="AXI08543.1"/>
    <property type="molecule type" value="Genomic_DNA"/>
</dbReference>
<evidence type="ECO:0000256" key="9">
    <source>
        <dbReference type="ARBA" id="ARBA00023303"/>
    </source>
</evidence>
<dbReference type="NCBIfam" id="TIGR00220">
    <property type="entry name" value="mscL"/>
    <property type="match status" value="1"/>
</dbReference>
<dbReference type="GO" id="GO:0005886">
    <property type="term" value="C:plasma membrane"/>
    <property type="evidence" value="ECO:0007669"/>
    <property type="project" value="UniProtKB-SubCell"/>
</dbReference>
<reference evidence="13" key="1">
    <citation type="submission" date="2017-11" db="EMBL/GenBank/DDBJ databases">
        <authorList>
            <person name="Zhu W."/>
        </authorList>
    </citation>
    <scope>NUCLEOTIDE SEQUENCE [LARGE SCALE GENOMIC DNA]</scope>
    <source>
        <strain evidence="13">160</strain>
    </source>
</reference>
<dbReference type="SUPFAM" id="SSF81330">
    <property type="entry name" value="Gated mechanosensitive channel"/>
    <property type="match status" value="1"/>
</dbReference>
<proteinExistence type="inferred from homology"/>